<evidence type="ECO:0000256" key="1">
    <source>
        <dbReference type="ARBA" id="ARBA00022691"/>
    </source>
</evidence>
<keyword evidence="4" id="KW-0808">Transferase</keyword>
<dbReference type="InterPro" id="IPR040372">
    <property type="entry name" value="YaeB-like"/>
</dbReference>
<evidence type="ECO:0000313" key="5">
    <source>
        <dbReference type="Proteomes" id="UP001454086"/>
    </source>
</evidence>
<accession>A0ABV1D0V6</accession>
<evidence type="ECO:0000256" key="2">
    <source>
        <dbReference type="ARBA" id="ARBA00033753"/>
    </source>
</evidence>
<keyword evidence="4" id="KW-0489">Methyltransferase</keyword>
<dbReference type="CDD" id="cd09281">
    <property type="entry name" value="UPF0066"/>
    <property type="match status" value="1"/>
</dbReference>
<dbReference type="PANTHER" id="PTHR12818:SF0">
    <property type="entry name" value="TRNA (ADENINE(37)-N6)-METHYLTRANSFERASE"/>
    <property type="match status" value="1"/>
</dbReference>
<organism evidence="4 5">
    <name type="scientific">Enterocloster hominis</name>
    <name type="common">ex Hitch et al. 2024</name>
    <dbReference type="NCBI Taxonomy" id="1917870"/>
    <lineage>
        <taxon>Bacteria</taxon>
        <taxon>Bacillati</taxon>
        <taxon>Bacillota</taxon>
        <taxon>Clostridia</taxon>
        <taxon>Lachnospirales</taxon>
        <taxon>Lachnospiraceae</taxon>
        <taxon>Enterocloster</taxon>
    </lineage>
</organism>
<dbReference type="RefSeq" id="WP_008719990.1">
    <property type="nucleotide sequence ID" value="NZ_JAJFEB010000006.1"/>
</dbReference>
<dbReference type="GO" id="GO:0032259">
    <property type="term" value="P:methylation"/>
    <property type="evidence" value="ECO:0007669"/>
    <property type="project" value="UniProtKB-KW"/>
</dbReference>
<dbReference type="Pfam" id="PF01980">
    <property type="entry name" value="TrmO_N"/>
    <property type="match status" value="1"/>
</dbReference>
<evidence type="ECO:0000313" key="4">
    <source>
        <dbReference type="EMBL" id="MEQ2424026.1"/>
    </source>
</evidence>
<dbReference type="InterPro" id="IPR036413">
    <property type="entry name" value="YaeB-like_sf"/>
</dbReference>
<dbReference type="SUPFAM" id="SSF118196">
    <property type="entry name" value="YaeB-like"/>
    <property type="match status" value="1"/>
</dbReference>
<gene>
    <name evidence="4" type="ORF">WMQ36_03490</name>
</gene>
<comment type="caution">
    <text evidence="4">The sequence shown here is derived from an EMBL/GenBank/DDBJ whole genome shotgun (WGS) entry which is preliminary data.</text>
</comment>
<comment type="similarity">
    <text evidence="2">Belongs to the tRNA methyltransferase O family.</text>
</comment>
<reference evidence="4 5" key="1">
    <citation type="submission" date="2024-03" db="EMBL/GenBank/DDBJ databases">
        <title>Human intestinal bacterial collection.</title>
        <authorList>
            <person name="Pauvert C."/>
            <person name="Hitch T.C.A."/>
            <person name="Clavel T."/>
        </authorList>
    </citation>
    <scope>NUCLEOTIDE SEQUENCE [LARGE SCALE GENOMIC DNA]</scope>
    <source>
        <strain evidence="4 5">CLA-SR-H021</strain>
    </source>
</reference>
<dbReference type="EMBL" id="JBBMFM010000007">
    <property type="protein sequence ID" value="MEQ2424026.1"/>
    <property type="molecule type" value="Genomic_DNA"/>
</dbReference>
<dbReference type="Gene3D" id="2.40.30.70">
    <property type="entry name" value="YaeB-like"/>
    <property type="match status" value="1"/>
</dbReference>
<keyword evidence="5" id="KW-1185">Reference proteome</keyword>
<dbReference type="InterPro" id="IPR036414">
    <property type="entry name" value="YaeB_N_sf"/>
</dbReference>
<evidence type="ECO:0000259" key="3">
    <source>
        <dbReference type="PROSITE" id="PS51668"/>
    </source>
</evidence>
<keyword evidence="1" id="KW-0949">S-adenosyl-L-methionine</keyword>
<dbReference type="GO" id="GO:0008168">
    <property type="term" value="F:methyltransferase activity"/>
    <property type="evidence" value="ECO:0007669"/>
    <property type="project" value="UniProtKB-KW"/>
</dbReference>
<dbReference type="InterPro" id="IPR023368">
    <property type="entry name" value="UPF0066_cons_site"/>
</dbReference>
<dbReference type="PROSITE" id="PS01318">
    <property type="entry name" value="TSAA_1"/>
    <property type="match status" value="1"/>
</dbReference>
<dbReference type="InterPro" id="IPR023370">
    <property type="entry name" value="TrmO-like_N"/>
</dbReference>
<dbReference type="PROSITE" id="PS51668">
    <property type="entry name" value="TSAA_2"/>
    <property type="match status" value="1"/>
</dbReference>
<protein>
    <submittedName>
        <fullName evidence="4">SAM-dependent methyltransferase</fullName>
    </submittedName>
</protein>
<name>A0ABV1D0V6_9FIRM</name>
<sequence>MNDYQLKPIGKVKNDDSGAFIELEPEYIPGLQALNGFSHINVVWWFSDCDNQTDRNILQTEQPYKNAPTVMGVFATRSPVRPNPIALTTSEIISIDFNKGIIRVTFIDANDNTPVLDLKPYTPSFDRVETPGIPAWCSEWPRSTEASGCFNWEQVFNF</sequence>
<dbReference type="Proteomes" id="UP001454086">
    <property type="component" value="Unassembled WGS sequence"/>
</dbReference>
<proteinExistence type="inferred from homology"/>
<dbReference type="PANTHER" id="PTHR12818">
    <property type="entry name" value="TRNA (ADENINE(37)-N6)-METHYLTRANSFERASE"/>
    <property type="match status" value="1"/>
</dbReference>
<feature type="domain" description="TsaA-like" evidence="3">
    <location>
        <begin position="6"/>
        <end position="130"/>
    </location>
</feature>